<feature type="region of interest" description="Disordered" evidence="1">
    <location>
        <begin position="355"/>
        <end position="411"/>
    </location>
</feature>
<accession>A0ABR1C4U1</accession>
<evidence type="ECO:0000313" key="2">
    <source>
        <dbReference type="EMBL" id="KAK6732794.1"/>
    </source>
</evidence>
<comment type="caution">
    <text evidence="2">The sequence shown here is derived from an EMBL/GenBank/DDBJ whole genome shotgun (WGS) entry which is preliminary data.</text>
</comment>
<gene>
    <name evidence="2" type="primary">Necator_chrII.g4685</name>
    <name evidence="2" type="ORF">RB195_016893</name>
</gene>
<feature type="region of interest" description="Disordered" evidence="1">
    <location>
        <begin position="1"/>
        <end position="72"/>
    </location>
</feature>
<feature type="compositionally biased region" description="Pro residues" evidence="1">
    <location>
        <begin position="379"/>
        <end position="389"/>
    </location>
</feature>
<sequence length="600" mass="66775">MLPAKQDALRHSRDTVAQKLSAPSMSQVGSTKAFSTLRGKLRKDRSYSRSCSSSRSPTPDHSRREESHSPTTLVDSQLLAKCWDELTHAIPPVISTHAETLPCADTNAFKTIHSTDPYTRPATTFEIISAIAKGQNINRVFDCELDNETQAFAVPRSHRPLLLLTQQLGIALNPNHIFKMAHLGQHDFVFVDNFLYTDFFKQLRSIFTKEIILPTFGEVMGAKSPHLPVLLVSQALIGLHEVTEKMTEYVKQLTTQSKVTPRLLLTRIRIIQEYVDNIYNRRDTLFTNLLPVVFSQPTEVALMANLLAQYNITYSKIITVNTTSVAACAEAKRVQNLYFEQLCAQDNLARLLSTRTHSQSSTASSSRSASLSKLKRAVSPPPPPPPPKASKPAHKKDKSQQSTSSDPLSKLPFALTASSSSTTTKSHTQPREQFNIKSVPSHASNAASTFDCTDAHSAVGPEDGPSKPISLVKDQAMEGRPSWEPSQWEAPSNIICHFCRERHWSSSCSNVPRLSSRMQMNADRGGCFICCGLHSEEECPEKDRKRCKACRSRLHDTSFCYLNSGVENDVEIAQYGLFMDQCKAVAHMVRSSKEGRVSWI</sequence>
<feature type="compositionally biased region" description="Low complexity" evidence="1">
    <location>
        <begin position="355"/>
        <end position="372"/>
    </location>
</feature>
<evidence type="ECO:0000313" key="3">
    <source>
        <dbReference type="Proteomes" id="UP001303046"/>
    </source>
</evidence>
<feature type="compositionally biased region" description="Polar residues" evidence="1">
    <location>
        <begin position="21"/>
        <end position="34"/>
    </location>
</feature>
<dbReference type="Proteomes" id="UP001303046">
    <property type="component" value="Unassembled WGS sequence"/>
</dbReference>
<protein>
    <recommendedName>
        <fullName evidence="4">Ligand-binding domain of nuclear hormone receptor</fullName>
    </recommendedName>
</protein>
<reference evidence="2 3" key="1">
    <citation type="submission" date="2023-08" db="EMBL/GenBank/DDBJ databases">
        <title>A Necator americanus chromosomal reference genome.</title>
        <authorList>
            <person name="Ilik V."/>
            <person name="Petrzelkova K.J."/>
            <person name="Pardy F."/>
            <person name="Fuh T."/>
            <person name="Niatou-Singa F.S."/>
            <person name="Gouil Q."/>
            <person name="Baker L."/>
            <person name="Ritchie M.E."/>
            <person name="Jex A.R."/>
            <person name="Gazzola D."/>
            <person name="Li H."/>
            <person name="Toshio Fujiwara R."/>
            <person name="Zhan B."/>
            <person name="Aroian R.V."/>
            <person name="Pafco B."/>
            <person name="Schwarz E.M."/>
        </authorList>
    </citation>
    <scope>NUCLEOTIDE SEQUENCE [LARGE SCALE GENOMIC DNA]</scope>
    <source>
        <strain evidence="2 3">Aroian</strain>
        <tissue evidence="2">Whole animal</tissue>
    </source>
</reference>
<dbReference type="EMBL" id="JAVFWL010000002">
    <property type="protein sequence ID" value="KAK6732794.1"/>
    <property type="molecule type" value="Genomic_DNA"/>
</dbReference>
<organism evidence="2 3">
    <name type="scientific">Necator americanus</name>
    <name type="common">Human hookworm</name>
    <dbReference type="NCBI Taxonomy" id="51031"/>
    <lineage>
        <taxon>Eukaryota</taxon>
        <taxon>Metazoa</taxon>
        <taxon>Ecdysozoa</taxon>
        <taxon>Nematoda</taxon>
        <taxon>Chromadorea</taxon>
        <taxon>Rhabditida</taxon>
        <taxon>Rhabditina</taxon>
        <taxon>Rhabditomorpha</taxon>
        <taxon>Strongyloidea</taxon>
        <taxon>Ancylostomatidae</taxon>
        <taxon>Bunostominae</taxon>
        <taxon>Necator</taxon>
    </lineage>
</organism>
<feature type="compositionally biased region" description="Basic and acidic residues" evidence="1">
    <location>
        <begin position="7"/>
        <end position="16"/>
    </location>
</feature>
<evidence type="ECO:0000256" key="1">
    <source>
        <dbReference type="SAM" id="MobiDB-lite"/>
    </source>
</evidence>
<feature type="compositionally biased region" description="Basic and acidic residues" evidence="1">
    <location>
        <begin position="58"/>
        <end position="68"/>
    </location>
</feature>
<feature type="compositionally biased region" description="Low complexity" evidence="1">
    <location>
        <begin position="48"/>
        <end position="57"/>
    </location>
</feature>
<name>A0ABR1C4U1_NECAM</name>
<keyword evidence="3" id="KW-1185">Reference proteome</keyword>
<proteinExistence type="predicted"/>
<evidence type="ECO:0008006" key="4">
    <source>
        <dbReference type="Google" id="ProtNLM"/>
    </source>
</evidence>